<organism evidence="1">
    <name type="scientific">Oryza barthii</name>
    <dbReference type="NCBI Taxonomy" id="65489"/>
    <lineage>
        <taxon>Eukaryota</taxon>
        <taxon>Viridiplantae</taxon>
        <taxon>Streptophyta</taxon>
        <taxon>Embryophyta</taxon>
        <taxon>Tracheophyta</taxon>
        <taxon>Spermatophyta</taxon>
        <taxon>Magnoliopsida</taxon>
        <taxon>Liliopsida</taxon>
        <taxon>Poales</taxon>
        <taxon>Poaceae</taxon>
        <taxon>BOP clade</taxon>
        <taxon>Oryzoideae</taxon>
        <taxon>Oryzeae</taxon>
        <taxon>Oryzinae</taxon>
        <taxon>Oryza</taxon>
    </lineage>
</organism>
<dbReference type="HOGENOM" id="CLU_2889347_0_0_1"/>
<protein>
    <submittedName>
        <fullName evidence="1">Uncharacterized protein</fullName>
    </submittedName>
</protein>
<dbReference type="AlphaFoldDB" id="A0A0D3GLZ5"/>
<dbReference type="EnsemblPlants" id="OBART07G02110.1">
    <property type="protein sequence ID" value="OBART07G02110.1"/>
    <property type="gene ID" value="OBART07G02110"/>
</dbReference>
<name>A0A0D3GLZ5_9ORYZ</name>
<dbReference type="PaxDb" id="65489-OBART07G02110.1"/>
<reference evidence="1" key="1">
    <citation type="journal article" date="2009" name="Rice">
        <title>De Novo Next Generation Sequencing of Plant Genomes.</title>
        <authorList>
            <person name="Rounsley S."/>
            <person name="Marri P.R."/>
            <person name="Yu Y."/>
            <person name="He R."/>
            <person name="Sisneros N."/>
            <person name="Goicoechea J.L."/>
            <person name="Lee S.J."/>
            <person name="Angelova A."/>
            <person name="Kudrna D."/>
            <person name="Luo M."/>
            <person name="Affourtit J."/>
            <person name="Desany B."/>
            <person name="Knight J."/>
            <person name="Niazi F."/>
            <person name="Egholm M."/>
            <person name="Wing R.A."/>
        </authorList>
    </citation>
    <scope>NUCLEOTIDE SEQUENCE [LARGE SCALE GENOMIC DNA]</scope>
    <source>
        <strain evidence="1">cv. IRGC 105608</strain>
    </source>
</reference>
<evidence type="ECO:0000313" key="2">
    <source>
        <dbReference type="Proteomes" id="UP000026960"/>
    </source>
</evidence>
<reference evidence="1" key="2">
    <citation type="submission" date="2015-03" db="UniProtKB">
        <authorList>
            <consortium name="EnsemblPlants"/>
        </authorList>
    </citation>
    <scope>IDENTIFICATION</scope>
</reference>
<dbReference type="Proteomes" id="UP000026960">
    <property type="component" value="Chromosome 7"/>
</dbReference>
<keyword evidence="2" id="KW-1185">Reference proteome</keyword>
<proteinExistence type="predicted"/>
<accession>A0A0D3GLZ5</accession>
<sequence>MAYPSSKSAHCGNLLRRHCLGDWICSLCTKCSFADTVWKQVGNWKEFQAPQQQATQNHHRLVE</sequence>
<evidence type="ECO:0000313" key="1">
    <source>
        <dbReference type="EnsemblPlants" id="OBART07G02110.1"/>
    </source>
</evidence>
<dbReference type="Gramene" id="OBART07G02110.1">
    <property type="protein sequence ID" value="OBART07G02110.1"/>
    <property type="gene ID" value="OBART07G02110"/>
</dbReference>